<dbReference type="GeneID" id="29000367"/>
<name>A0A162TNP1_PHYB8</name>
<dbReference type="SMART" id="SM00025">
    <property type="entry name" value="Pumilio"/>
    <property type="match status" value="5"/>
</dbReference>
<keyword evidence="2" id="KW-0694">RNA-binding</keyword>
<dbReference type="PROSITE" id="PS50102">
    <property type="entry name" value="RRM"/>
    <property type="match status" value="2"/>
</dbReference>
<evidence type="ECO:0000313" key="8">
    <source>
        <dbReference type="Proteomes" id="UP000077315"/>
    </source>
</evidence>
<feature type="repeat" description="Pumilio" evidence="3">
    <location>
        <begin position="535"/>
        <end position="570"/>
    </location>
</feature>
<dbReference type="InterPro" id="IPR052645">
    <property type="entry name" value="Pumilio_domain_protein"/>
</dbReference>
<dbReference type="InterPro" id="IPR035979">
    <property type="entry name" value="RBD_domain_sf"/>
</dbReference>
<sequence length="819" mass="90636">MKEVGGSLRHAIGNTDLSVVLEECESTQNQYLESTFISSASYSTPLRRARADTMPSILPEQSHTTHVYNTNNSGRHRSGSLHLPTLFDPPVFGQSWIQPLKHDILGTDSESSIACTLRSIGLEDNEGESTQQQQQQQPQQQRPAEHRSRSYSVNAAGYQENRVTVPTTTFIDRLVGNQPRQRAASMGPMDYSPVWQWTPLPDNPKDAALSLGDSELLANMFQDTTDQQEVYAGEQSLQDPPTPQIPSRSLWIGNIDRSITTEYLTHTFIAYGPIESVRLLMEKECAFVNFFETEDAIHAKDEVLGRLNGKIGQCTVRIGYGRADAVSSEANVSRPTRALWLGNLPPDTTSGSLEQLFSTFGFVESVRVLSYKNCAFINFEKIDNAVAAKEALLSNDILLQRLLGTRIGFAKVPPAKPQQTVDSLAIPSKSSKKSNETTNTTSTATKNSAPNTTSNVTKSTTAWIMGIERMLKECDAESIPTTIKGLKGSTSYFESIPPVPGFSQTRKHDAGRLREVRRRLDSIVKSEEADGIAQNYMDDMAELSSDYIGNTVVQRLFEKCSEKTKTIMLEKVAPHLAAISVHKNGTWAAQKIIETVRSPTHIQLVCQHLKPYIPPLLLDPFGNYAVQCCIRLGPEHNQFVFFAMAQKIVMIAQGRFGARATRGILESSFVTLPQQQLIAAALLYHVAPLSVHSNGALLLSWLMDSSLMEQRTELMANLFAPHLSLICTHKLGSQMILKIINQTTCLTAQQIIVNRLLEPTVLDTILTDSIRGVSFVQKACKSSHLAPDEQKKLIDRVTIILAEHQGPTYTKLLQEISLG</sequence>
<proteinExistence type="predicted"/>
<feature type="domain" description="PUM-HD" evidence="6">
    <location>
        <begin position="474"/>
        <end position="819"/>
    </location>
</feature>
<protein>
    <recommendedName>
        <fullName evidence="9">PUM-HD domain-containing protein</fullName>
    </recommendedName>
</protein>
<dbReference type="PROSITE" id="PS50302">
    <property type="entry name" value="PUM"/>
    <property type="match status" value="1"/>
</dbReference>
<dbReference type="InterPro" id="IPR000504">
    <property type="entry name" value="RRM_dom"/>
</dbReference>
<keyword evidence="1" id="KW-0677">Repeat</keyword>
<dbReference type="InterPro" id="IPR016024">
    <property type="entry name" value="ARM-type_fold"/>
</dbReference>
<dbReference type="GO" id="GO:0003723">
    <property type="term" value="F:RNA binding"/>
    <property type="evidence" value="ECO:0007669"/>
    <property type="project" value="UniProtKB-UniRule"/>
</dbReference>
<dbReference type="Pfam" id="PF00806">
    <property type="entry name" value="PUF"/>
    <property type="match status" value="3"/>
</dbReference>
<evidence type="ECO:0000256" key="4">
    <source>
        <dbReference type="SAM" id="MobiDB-lite"/>
    </source>
</evidence>
<dbReference type="EMBL" id="KV440990">
    <property type="protein sequence ID" value="OAD69892.1"/>
    <property type="molecule type" value="Genomic_DNA"/>
</dbReference>
<keyword evidence="8" id="KW-1185">Reference proteome</keyword>
<evidence type="ECO:0008006" key="9">
    <source>
        <dbReference type="Google" id="ProtNLM"/>
    </source>
</evidence>
<dbReference type="Proteomes" id="UP000077315">
    <property type="component" value="Unassembled WGS sequence"/>
</dbReference>
<gene>
    <name evidence="7" type="ORF">PHYBLDRAFT_188184</name>
</gene>
<dbReference type="SUPFAM" id="SSF48371">
    <property type="entry name" value="ARM repeat"/>
    <property type="match status" value="1"/>
</dbReference>
<evidence type="ECO:0000259" key="6">
    <source>
        <dbReference type="PROSITE" id="PS50303"/>
    </source>
</evidence>
<dbReference type="STRING" id="763407.A0A162TNP1"/>
<feature type="region of interest" description="Disordered" evidence="4">
    <location>
        <begin position="125"/>
        <end position="156"/>
    </location>
</feature>
<feature type="compositionally biased region" description="Low complexity" evidence="4">
    <location>
        <begin position="131"/>
        <end position="141"/>
    </location>
</feature>
<feature type="domain" description="RRM" evidence="5">
    <location>
        <begin position="337"/>
        <end position="414"/>
    </location>
</feature>
<dbReference type="AlphaFoldDB" id="A0A162TNP1"/>
<dbReference type="VEuPathDB" id="FungiDB:PHYBLDRAFT_188184"/>
<accession>A0A162TNP1</accession>
<dbReference type="OrthoDB" id="2017782at2759"/>
<evidence type="ECO:0000256" key="3">
    <source>
        <dbReference type="PROSITE-ProRule" id="PRU00317"/>
    </source>
</evidence>
<dbReference type="CDD" id="cd00590">
    <property type="entry name" value="RRM_SF"/>
    <property type="match status" value="1"/>
</dbReference>
<dbReference type="SMART" id="SM00360">
    <property type="entry name" value="RRM"/>
    <property type="match status" value="2"/>
</dbReference>
<dbReference type="InParanoid" id="A0A162TNP1"/>
<dbReference type="PANTHER" id="PTHR47093">
    <property type="entry name" value="PROTEIN JSN1-RELATED"/>
    <property type="match status" value="1"/>
</dbReference>
<dbReference type="InterPro" id="IPR012677">
    <property type="entry name" value="Nucleotide-bd_a/b_plait_sf"/>
</dbReference>
<dbReference type="PROSITE" id="PS50303">
    <property type="entry name" value="PUM_HD"/>
    <property type="match status" value="1"/>
</dbReference>
<dbReference type="Gene3D" id="1.25.10.10">
    <property type="entry name" value="Leucine-rich Repeat Variant"/>
    <property type="match status" value="1"/>
</dbReference>
<evidence type="ECO:0000256" key="2">
    <source>
        <dbReference type="PROSITE-ProRule" id="PRU00176"/>
    </source>
</evidence>
<dbReference type="InterPro" id="IPR033133">
    <property type="entry name" value="PUM-HD"/>
</dbReference>
<feature type="region of interest" description="Disordered" evidence="4">
    <location>
        <begin position="418"/>
        <end position="455"/>
    </location>
</feature>
<dbReference type="Pfam" id="PF00076">
    <property type="entry name" value="RRM_1"/>
    <property type="match status" value="2"/>
</dbReference>
<dbReference type="PANTHER" id="PTHR47093:SF1">
    <property type="entry name" value="PROTEIN JSN1-RELATED"/>
    <property type="match status" value="1"/>
</dbReference>
<dbReference type="RefSeq" id="XP_018287932.1">
    <property type="nucleotide sequence ID" value="XM_018439461.1"/>
</dbReference>
<organism evidence="7 8">
    <name type="scientific">Phycomyces blakesleeanus (strain ATCC 8743b / DSM 1359 / FGSC 10004 / NBRC 33097 / NRRL 1555)</name>
    <dbReference type="NCBI Taxonomy" id="763407"/>
    <lineage>
        <taxon>Eukaryota</taxon>
        <taxon>Fungi</taxon>
        <taxon>Fungi incertae sedis</taxon>
        <taxon>Mucoromycota</taxon>
        <taxon>Mucoromycotina</taxon>
        <taxon>Mucoromycetes</taxon>
        <taxon>Mucorales</taxon>
        <taxon>Phycomycetaceae</taxon>
        <taxon>Phycomyces</taxon>
    </lineage>
</organism>
<feature type="compositionally biased region" description="Low complexity" evidence="4">
    <location>
        <begin position="436"/>
        <end position="455"/>
    </location>
</feature>
<feature type="domain" description="RRM" evidence="5">
    <location>
        <begin position="248"/>
        <end position="323"/>
    </location>
</feature>
<dbReference type="FunCoup" id="A0A162TNP1">
    <property type="interactions" value="10"/>
</dbReference>
<dbReference type="InterPro" id="IPR011989">
    <property type="entry name" value="ARM-like"/>
</dbReference>
<evidence type="ECO:0000259" key="5">
    <source>
        <dbReference type="PROSITE" id="PS50102"/>
    </source>
</evidence>
<dbReference type="Gene3D" id="3.30.70.330">
    <property type="match status" value="2"/>
</dbReference>
<dbReference type="GO" id="GO:0000288">
    <property type="term" value="P:nuclear-transcribed mRNA catabolic process, deadenylation-dependent decay"/>
    <property type="evidence" value="ECO:0007669"/>
    <property type="project" value="TreeGrafter"/>
</dbReference>
<evidence type="ECO:0000256" key="1">
    <source>
        <dbReference type="ARBA" id="ARBA00022737"/>
    </source>
</evidence>
<dbReference type="SUPFAM" id="SSF54928">
    <property type="entry name" value="RNA-binding domain, RBD"/>
    <property type="match status" value="1"/>
</dbReference>
<dbReference type="InterPro" id="IPR001313">
    <property type="entry name" value="Pumilio_RNA-bd_rpt"/>
</dbReference>
<reference evidence="8" key="1">
    <citation type="submission" date="2015-06" db="EMBL/GenBank/DDBJ databases">
        <title>Expansion of signal transduction pathways in fungi by whole-genome duplication.</title>
        <authorList>
            <consortium name="DOE Joint Genome Institute"/>
            <person name="Corrochano L.M."/>
            <person name="Kuo A."/>
            <person name="Marcet-Houben M."/>
            <person name="Polaino S."/>
            <person name="Salamov A."/>
            <person name="Villalobos J.M."/>
            <person name="Alvarez M.I."/>
            <person name="Avalos J."/>
            <person name="Benito E.P."/>
            <person name="Benoit I."/>
            <person name="Burger G."/>
            <person name="Camino L.P."/>
            <person name="Canovas D."/>
            <person name="Cerda-Olmedo E."/>
            <person name="Cheng J.-F."/>
            <person name="Dominguez A."/>
            <person name="Elias M."/>
            <person name="Eslava A.P."/>
            <person name="Glaser F."/>
            <person name="Grimwood J."/>
            <person name="Gutierrez G."/>
            <person name="Heitman J."/>
            <person name="Henrissat B."/>
            <person name="Iturriaga E.A."/>
            <person name="Lang B.F."/>
            <person name="Lavin J.L."/>
            <person name="Lee S."/>
            <person name="Li W."/>
            <person name="Lindquist E."/>
            <person name="Lopez-Garcia S."/>
            <person name="Luque E.M."/>
            <person name="Marcos A.T."/>
            <person name="Martin J."/>
            <person name="McCluskey K."/>
            <person name="Medina H.R."/>
            <person name="Miralles-Duran A."/>
            <person name="Miyazaki A."/>
            <person name="Munoz-Torres E."/>
            <person name="Oguiza J.A."/>
            <person name="Ohm R."/>
            <person name="Olmedo M."/>
            <person name="Orejas M."/>
            <person name="Ortiz-Castellanos L."/>
            <person name="Pisabarro A.G."/>
            <person name="Rodriguez-Romero J."/>
            <person name="Ruiz-Herrera J."/>
            <person name="Ruiz-Vazquez R."/>
            <person name="Sanz C."/>
            <person name="Schackwitz W."/>
            <person name="Schmutz J."/>
            <person name="Shahriari M."/>
            <person name="Shelest E."/>
            <person name="Silva-Franco F."/>
            <person name="Soanes D."/>
            <person name="Syed K."/>
            <person name="Tagua V.G."/>
            <person name="Talbot N.J."/>
            <person name="Thon M."/>
            <person name="De vries R.P."/>
            <person name="Wiebenga A."/>
            <person name="Yadav J.S."/>
            <person name="Braun E.L."/>
            <person name="Baker S."/>
            <person name="Garre V."/>
            <person name="Horwitz B."/>
            <person name="Torres-Martinez S."/>
            <person name="Idnurm A."/>
            <person name="Herrera-Estrella A."/>
            <person name="Gabaldon T."/>
            <person name="Grigoriev I.V."/>
        </authorList>
    </citation>
    <scope>NUCLEOTIDE SEQUENCE [LARGE SCALE GENOMIC DNA]</scope>
    <source>
        <strain evidence="8">NRRL 1555(-)</strain>
    </source>
</reference>
<evidence type="ECO:0000313" key="7">
    <source>
        <dbReference type="EMBL" id="OAD69892.1"/>
    </source>
</evidence>